<feature type="transmembrane region" description="Helical" evidence="6">
    <location>
        <begin position="312"/>
        <end position="339"/>
    </location>
</feature>
<feature type="transmembrane region" description="Helical" evidence="6">
    <location>
        <begin position="144"/>
        <end position="164"/>
    </location>
</feature>
<dbReference type="GO" id="GO:0032153">
    <property type="term" value="C:cell division site"/>
    <property type="evidence" value="ECO:0007669"/>
    <property type="project" value="TreeGrafter"/>
</dbReference>
<evidence type="ECO:0000256" key="2">
    <source>
        <dbReference type="ARBA" id="ARBA00022692"/>
    </source>
</evidence>
<reference evidence="8 10" key="3">
    <citation type="submission" date="2017-07" db="EMBL/GenBank/DDBJ databases">
        <title>Prevalence of linear plasmids in Cutibacterium (Propionibacterium) acnes isolates obtained from prostatic tissue.</title>
        <authorList>
            <person name="Davidsson S."/>
            <person name="Carlsson J."/>
            <person name="Molling P."/>
            <person name="Andren O."/>
            <person name="Andersson S.-O."/>
            <person name="Brzuszkiewicz E."/>
            <person name="Poehlein A."/>
            <person name="Al-Zeer M."/>
            <person name="Brinkmann V."/>
            <person name="Scavenius C."/>
            <person name="Nazipi S."/>
            <person name="Soderquist B."/>
            <person name="Bruggemann H."/>
        </authorList>
    </citation>
    <scope>NUCLEOTIDE SEQUENCE [LARGE SCALE GENOMIC DNA]</scope>
    <source>
        <strain evidence="8 10">DSM 753</strain>
    </source>
</reference>
<dbReference type="eggNOG" id="COG0772">
    <property type="taxonomic scope" value="Bacteria"/>
</dbReference>
<keyword evidence="2 6" id="KW-0812">Transmembrane</keyword>
<evidence type="ECO:0000256" key="3">
    <source>
        <dbReference type="ARBA" id="ARBA00022960"/>
    </source>
</evidence>
<dbReference type="Pfam" id="PF01098">
    <property type="entry name" value="FTSW_RODA_SPOVE"/>
    <property type="match status" value="1"/>
</dbReference>
<dbReference type="Proteomes" id="UP000220611">
    <property type="component" value="Unassembled WGS sequence"/>
</dbReference>
<dbReference type="EMBL" id="ABCB02000020">
    <property type="protein sequence ID" value="EDO60510.1"/>
    <property type="molecule type" value="Genomic_DNA"/>
</dbReference>
<dbReference type="InterPro" id="IPR018365">
    <property type="entry name" value="Cell_cycle_FtsW-rel_CS"/>
</dbReference>
<reference evidence="7 9" key="2">
    <citation type="submission" date="2007-08" db="EMBL/GenBank/DDBJ databases">
        <authorList>
            <person name="Fulton L."/>
            <person name="Clifton S."/>
            <person name="Fulton B."/>
            <person name="Xu J."/>
            <person name="Minx P."/>
            <person name="Pepin K.H."/>
            <person name="Johnson M."/>
            <person name="Thiruvilangam P."/>
            <person name="Bhonagiri V."/>
            <person name="Nash W.E."/>
            <person name="Wang C."/>
            <person name="Mardis E.R."/>
            <person name="Wilson R.K."/>
        </authorList>
    </citation>
    <scope>NUCLEOTIDE SEQUENCE [LARGE SCALE GENOMIC DNA]</scope>
    <source>
        <strain evidence="7 9">DSM 753</strain>
    </source>
</reference>
<evidence type="ECO:0000313" key="7">
    <source>
        <dbReference type="EMBL" id="EDO60510.1"/>
    </source>
</evidence>
<name>A7VXL3_9FIRM</name>
<dbReference type="AlphaFoldDB" id="A7VXL3"/>
<proteinExistence type="predicted"/>
<evidence type="ECO:0000313" key="8">
    <source>
        <dbReference type="EMBL" id="PEQ25608.1"/>
    </source>
</evidence>
<evidence type="ECO:0000256" key="1">
    <source>
        <dbReference type="ARBA" id="ARBA00004141"/>
    </source>
</evidence>
<protein>
    <submittedName>
        <fullName evidence="7">Cell cycle protein, FtsW/RodA/SpoVE family</fullName>
    </submittedName>
    <submittedName>
        <fullName evidence="8">Rod shape-determining protein RodA</fullName>
    </submittedName>
</protein>
<dbReference type="GO" id="GO:0015648">
    <property type="term" value="F:lipid-linked peptidoglycan transporter activity"/>
    <property type="evidence" value="ECO:0007669"/>
    <property type="project" value="TreeGrafter"/>
</dbReference>
<feature type="transmembrane region" description="Helical" evidence="6">
    <location>
        <begin position="17"/>
        <end position="34"/>
    </location>
</feature>
<dbReference type="GO" id="GO:0005886">
    <property type="term" value="C:plasma membrane"/>
    <property type="evidence" value="ECO:0007669"/>
    <property type="project" value="TreeGrafter"/>
</dbReference>
<comment type="subcellular location">
    <subcellularLocation>
        <location evidence="1">Membrane</location>
        <topology evidence="1">Multi-pass membrane protein</topology>
    </subcellularLocation>
</comment>
<feature type="transmembrane region" description="Helical" evidence="6">
    <location>
        <begin position="279"/>
        <end position="300"/>
    </location>
</feature>
<evidence type="ECO:0000313" key="9">
    <source>
        <dbReference type="Proteomes" id="UP000003490"/>
    </source>
</evidence>
<keyword evidence="5 6" id="KW-0472">Membrane</keyword>
<dbReference type="EMBL" id="NOXF01000001">
    <property type="protein sequence ID" value="PEQ25608.1"/>
    <property type="molecule type" value="Genomic_DNA"/>
</dbReference>
<evidence type="ECO:0000256" key="4">
    <source>
        <dbReference type="ARBA" id="ARBA00022989"/>
    </source>
</evidence>
<dbReference type="PROSITE" id="PS00428">
    <property type="entry name" value="FTSW_RODA_SPOVE"/>
    <property type="match status" value="1"/>
</dbReference>
<organism evidence="7 9">
    <name type="scientific">[Clostridium] leptum DSM 753</name>
    <dbReference type="NCBI Taxonomy" id="428125"/>
    <lineage>
        <taxon>Bacteria</taxon>
        <taxon>Bacillati</taxon>
        <taxon>Bacillota</taxon>
        <taxon>Clostridia</taxon>
        <taxon>Eubacteriales</taxon>
        <taxon>Oscillospiraceae</taxon>
        <taxon>Oscillospiraceae incertae sedis</taxon>
    </lineage>
</organism>
<dbReference type="HOGENOM" id="CLU_029243_2_1_9"/>
<feature type="transmembrane region" description="Helical" evidence="6">
    <location>
        <begin position="191"/>
        <end position="209"/>
    </location>
</feature>
<dbReference type="PANTHER" id="PTHR30474:SF1">
    <property type="entry name" value="PEPTIDOGLYCAN GLYCOSYLTRANSFERASE MRDB"/>
    <property type="match status" value="1"/>
</dbReference>
<feature type="transmembrane region" description="Helical" evidence="6">
    <location>
        <begin position="345"/>
        <end position="367"/>
    </location>
</feature>
<evidence type="ECO:0000256" key="5">
    <source>
        <dbReference type="ARBA" id="ARBA00023136"/>
    </source>
</evidence>
<comment type="caution">
    <text evidence="7">The sequence shown here is derived from an EMBL/GenBank/DDBJ whole genome shotgun (WGS) entry which is preliminary data.</text>
</comment>
<evidence type="ECO:0000256" key="6">
    <source>
        <dbReference type="SAM" id="Phobius"/>
    </source>
</evidence>
<feature type="transmembrane region" description="Helical" evidence="6">
    <location>
        <begin position="170"/>
        <end position="186"/>
    </location>
</feature>
<keyword evidence="10" id="KW-1185">Reference proteome</keyword>
<evidence type="ECO:0000313" key="10">
    <source>
        <dbReference type="Proteomes" id="UP000220611"/>
    </source>
</evidence>
<dbReference type="Proteomes" id="UP000003490">
    <property type="component" value="Unassembled WGS sequence"/>
</dbReference>
<keyword evidence="4 6" id="KW-1133">Transmembrane helix</keyword>
<sequence>MKKFLGAVGGFFKRTDYIFWILTIAASVYGFALINSVSRSADSEKGFLATQILAVGLGYICAVVISLMDYNVVCKFWYVFAAVGVLALVYTSIFGIQVAGTDDKAWIRIAGRTFQTSELVKIFFIVTFAKHLAVLKERNKLKTFLGVMTLCLHALVPIGLIHFMGDDGTALVFGFMFLIMTFVAGVQLRYYLALIICAGVSIPILWNSVLNEDQKMRFWTLFNLESDPNGFGYQQLQGKISIASGEMYGRGYYEGPRVAAGSVPYQENDFIFSVAGEELGFIGCVVLLGLLLLLMLRCVMNALSAKDDLGKFLCFGFFAMLAVQTVINVGMCLGLLPVIGITLPFFSSGGSSVACLYLGVGIVESVYMHRHNIEKEIDFSHLHAAQAGAQQ</sequence>
<dbReference type="OrthoDB" id="9812661at2"/>
<reference evidence="7 9" key="1">
    <citation type="submission" date="2007-08" db="EMBL/GenBank/DDBJ databases">
        <title>Draft genome sequence of Clostridium leptum (DSM 753).</title>
        <authorList>
            <person name="Sudarsanam P."/>
            <person name="Ley R."/>
            <person name="Guruge J."/>
            <person name="Turnbaugh P.J."/>
            <person name="Mahowald M."/>
            <person name="Liep D."/>
            <person name="Gordon J."/>
        </authorList>
    </citation>
    <scope>NUCLEOTIDE SEQUENCE [LARGE SCALE GENOMIC DNA]</scope>
    <source>
        <strain evidence="7 9">DSM 753</strain>
    </source>
</reference>
<dbReference type="InterPro" id="IPR001182">
    <property type="entry name" value="FtsW/RodA"/>
</dbReference>
<dbReference type="GO" id="GO:0008360">
    <property type="term" value="P:regulation of cell shape"/>
    <property type="evidence" value="ECO:0007669"/>
    <property type="project" value="UniProtKB-KW"/>
</dbReference>
<accession>A7VXL3</accession>
<gene>
    <name evidence="8" type="ORF">CH238_01030</name>
    <name evidence="7" type="ORF">CLOLEP_03338</name>
</gene>
<feature type="transmembrane region" description="Helical" evidence="6">
    <location>
        <begin position="76"/>
        <end position="99"/>
    </location>
</feature>
<keyword evidence="3" id="KW-0133">Cell shape</keyword>
<dbReference type="PANTHER" id="PTHR30474">
    <property type="entry name" value="CELL CYCLE PROTEIN"/>
    <property type="match status" value="1"/>
</dbReference>
<feature type="transmembrane region" description="Helical" evidence="6">
    <location>
        <begin position="46"/>
        <end position="70"/>
    </location>
</feature>
<dbReference type="GO" id="GO:0051301">
    <property type="term" value="P:cell division"/>
    <property type="evidence" value="ECO:0007669"/>
    <property type="project" value="InterPro"/>
</dbReference>